<accession>D8PSP4</accession>
<dbReference type="GeneID" id="9594454"/>
<evidence type="ECO:0000313" key="4">
    <source>
        <dbReference type="Proteomes" id="UP000007431"/>
    </source>
</evidence>
<dbReference type="RefSeq" id="XP_003035276.1">
    <property type="nucleotide sequence ID" value="XM_003035230.1"/>
</dbReference>
<evidence type="ECO:0000313" key="3">
    <source>
        <dbReference type="EMBL" id="EFJ00374.1"/>
    </source>
</evidence>
<evidence type="ECO:0000256" key="2">
    <source>
        <dbReference type="SAM" id="MobiDB-lite"/>
    </source>
</evidence>
<organism evidence="4">
    <name type="scientific">Schizophyllum commune (strain H4-8 / FGSC 9210)</name>
    <name type="common">Split gill fungus</name>
    <dbReference type="NCBI Taxonomy" id="578458"/>
    <lineage>
        <taxon>Eukaryota</taxon>
        <taxon>Fungi</taxon>
        <taxon>Dikarya</taxon>
        <taxon>Basidiomycota</taxon>
        <taxon>Agaricomycotina</taxon>
        <taxon>Agaricomycetes</taxon>
        <taxon>Agaricomycetidae</taxon>
        <taxon>Agaricales</taxon>
        <taxon>Schizophyllaceae</taxon>
        <taxon>Schizophyllum</taxon>
    </lineage>
</organism>
<feature type="coiled-coil region" evidence="1">
    <location>
        <begin position="194"/>
        <end position="249"/>
    </location>
</feature>
<dbReference type="HOGENOM" id="CLU_806882_0_0_1"/>
<keyword evidence="1" id="KW-0175">Coiled coil</keyword>
<dbReference type="OrthoDB" id="2916364at2759"/>
<dbReference type="AlphaFoldDB" id="D8PSP4"/>
<dbReference type="OMA" id="NIGNHAM"/>
<evidence type="ECO:0000256" key="1">
    <source>
        <dbReference type="SAM" id="Coils"/>
    </source>
</evidence>
<dbReference type="VEuPathDB" id="FungiDB:SCHCODRAFT_02482363"/>
<dbReference type="KEGG" id="scm:SCHCO_02482363"/>
<dbReference type="InParanoid" id="D8PSP4"/>
<sequence length="344" mass="38579">MVARIPGAGWPEAAPPSVDAEKTYEAIHGYIVELHATTTAMHERLKAVQAHQKKVAGEGEEGEGETAAMDVDPSSRPRKRARLDEQAQAAEDEKARQLDLLREKAAHIESRLEDLRTLLQQRIDEIKGHVEQTIDEQSNKVLEVFEEQLRMSTDGLAEDASYKDEGLTFGQRHALLHQELDSMDNDVQQIGGYIAQVKQLLDVQQTEVAALQSEVEESRKQTAFLNDKLAAYEKQQAANKERLASLSAKYEQHMARHNIPSPQRTPSPQLELITTYDGALAALQEPITQAIRRMLLPHIQEFQQDIKGTIQAQKEDILATTWPHMRELLDAVNAVDRALPVARS</sequence>
<name>D8PSP4_SCHCM</name>
<feature type="region of interest" description="Disordered" evidence="2">
    <location>
        <begin position="49"/>
        <end position="79"/>
    </location>
</feature>
<gene>
    <name evidence="3" type="ORF">SCHCODRAFT_256171</name>
</gene>
<feature type="coiled-coil region" evidence="1">
    <location>
        <begin position="80"/>
        <end position="118"/>
    </location>
</feature>
<reference evidence="3 4" key="1">
    <citation type="journal article" date="2010" name="Nat. Biotechnol.">
        <title>Genome sequence of the model mushroom Schizophyllum commune.</title>
        <authorList>
            <person name="Ohm R.A."/>
            <person name="de Jong J.F."/>
            <person name="Lugones L.G."/>
            <person name="Aerts A."/>
            <person name="Kothe E."/>
            <person name="Stajich J.E."/>
            <person name="de Vries R.P."/>
            <person name="Record E."/>
            <person name="Levasseur A."/>
            <person name="Baker S.E."/>
            <person name="Bartholomew K.A."/>
            <person name="Coutinho P.M."/>
            <person name="Erdmann S."/>
            <person name="Fowler T.J."/>
            <person name="Gathman A.C."/>
            <person name="Lombard V."/>
            <person name="Henrissat B."/>
            <person name="Knabe N."/>
            <person name="Kuees U."/>
            <person name="Lilly W.W."/>
            <person name="Lindquist E."/>
            <person name="Lucas S."/>
            <person name="Magnuson J.K."/>
            <person name="Piumi F."/>
            <person name="Raudaskoski M."/>
            <person name="Salamov A."/>
            <person name="Schmutz J."/>
            <person name="Schwarze F.W.M.R."/>
            <person name="vanKuyk P.A."/>
            <person name="Horton J.S."/>
            <person name="Grigoriev I.V."/>
            <person name="Woesten H.A.B."/>
        </authorList>
    </citation>
    <scope>NUCLEOTIDE SEQUENCE [LARGE SCALE GENOMIC DNA]</scope>
    <source>
        <strain evidence="4">H4-8 / FGSC 9210</strain>
    </source>
</reference>
<dbReference type="Proteomes" id="UP000007431">
    <property type="component" value="Unassembled WGS sequence"/>
</dbReference>
<keyword evidence="4" id="KW-1185">Reference proteome</keyword>
<protein>
    <submittedName>
        <fullName evidence="3">Uncharacterized protein</fullName>
    </submittedName>
</protein>
<proteinExistence type="predicted"/>
<dbReference type="EMBL" id="GL377303">
    <property type="protein sequence ID" value="EFJ00374.1"/>
    <property type="molecule type" value="Genomic_DNA"/>
</dbReference>